<comment type="caution">
    <text evidence="1">The sequence shown here is derived from an EMBL/GenBank/DDBJ whole genome shotgun (WGS) entry which is preliminary data.</text>
</comment>
<protein>
    <submittedName>
        <fullName evidence="1">Uncharacterized protein</fullName>
    </submittedName>
</protein>
<proteinExistence type="predicted"/>
<keyword evidence="2" id="KW-1185">Reference proteome</keyword>
<evidence type="ECO:0000313" key="1">
    <source>
        <dbReference type="EMBL" id="KAJ9651985.1"/>
    </source>
</evidence>
<reference evidence="1" key="1">
    <citation type="submission" date="2022-10" db="EMBL/GenBank/DDBJ databases">
        <title>Culturing micro-colonial fungi from biological soil crusts in the Mojave desert and describing Neophaeococcomyces mojavensis, and introducing the new genera and species Taxawa tesnikishii.</title>
        <authorList>
            <person name="Kurbessoian T."/>
            <person name="Stajich J.E."/>
        </authorList>
    </citation>
    <scope>NUCLEOTIDE SEQUENCE</scope>
    <source>
        <strain evidence="1">JES_112</strain>
    </source>
</reference>
<dbReference type="EMBL" id="JAPDRQ010000224">
    <property type="protein sequence ID" value="KAJ9651985.1"/>
    <property type="molecule type" value="Genomic_DNA"/>
</dbReference>
<accession>A0ACC2ZWR1</accession>
<organism evidence="1 2">
    <name type="scientific">Neophaeococcomyces mojaviensis</name>
    <dbReference type="NCBI Taxonomy" id="3383035"/>
    <lineage>
        <taxon>Eukaryota</taxon>
        <taxon>Fungi</taxon>
        <taxon>Dikarya</taxon>
        <taxon>Ascomycota</taxon>
        <taxon>Pezizomycotina</taxon>
        <taxon>Eurotiomycetes</taxon>
        <taxon>Chaetothyriomycetidae</taxon>
        <taxon>Chaetothyriales</taxon>
        <taxon>Chaetothyriales incertae sedis</taxon>
        <taxon>Neophaeococcomyces</taxon>
    </lineage>
</organism>
<sequence length="1239" mass="138688">MSENERPDSKLDEEKENVIADVGLEKEKDIKDESNGPKIPINIFAASDDAASALSHVAEDDVDADGDSEAETWIQSPEKKRSIADVSTVVHQLKAAGTSDTGSIIIANTSDKENAIRKRKRSTDDSRADSTSSTSSHHSSPLSSPIAHVHSDAESDGRGRAQSMTPPGRNGDQVPTDTVTLPKKRRRRPSELVAPSSHKRSKRSSLDTLERRETRSATYPRPSEDEKSPSPDPPTRREHRRGASTQVISHEFERRKRGRPPTIKTGRNRSADRASDTSENESEPATRARPPLHKLASHDHDTMSPIKTGPRKWKDKNGRTYLARACASEDLELAKDRLVQRPQDLNMEDNAGNTPLQIASLEGFESIVEFLLSKGADVNVRNIDKDTPLIDAIDNGHVEVVKLLLNHGANPRMANAKGEQPLDRVPDDDENAEEIRRLLKDAMKKDPKRTPGLEAFEHHNHERASSRAASAASPRDSPPVGPRSPPISDSRRRTGRSESTRKDLLWTANTQENLVKLAEEGDVQGVASILAVLEKAETESLIAAAKAGHENVLQLLIGLGNPNPDPQPIRGPKIHPGSNTPMLAAIGRGHLDVVKLLASQSGFNPMKKYKDRTYFELAEERQGDRWEDEYETLRQAYDDYAIKNGKKPSSPRKPRDLERSKPGFPRRSSSVKSARRPTSSPTLTHKSLPTKTSDGSTRERRKFSDPSEDKRRLSGHGSIAETSTAVGSDADLTVTNQKKVHRTRRSQSDLPPVPALENESTHKRRRLVTGREHRSRQTISTSDNEDSDMIEVKQEDRLQPALKRSRVSSTPEPTADSRDGRAVSKKRRTVLESSPDEGRTRPNSLPIPVPNGVIINETTNENTNLTDQTHKEDVQVALVQEPQSIERAHVKRESPQPQINSAVDPKTLPDASPPDPPPVLLDANEESDDHYSPPPAEPFIDLAQEEADRKAKEDADRIAAEEKARQERERQEQEAQNEQIAREQAAEENRMRQEAEARKRAEEEAEQSRRQQEEERQEQIKHEIESRRRAEQIEERKRISALPCVLAKTAEMIEEDDPQVRRLPWLNHFLPLYSVRTRQLDPDCPAEAADEEWVPNFQIASLLGTKDLKLLSLMSFNKRSVTDHQRMCLWRVSRTKLSYDLPPNWIPSVDRALEIEGNAEEKFKSMPELFWVKLSDFMDQVPRFIHLKDIALARQPISLKSLNDITGPKMKTSNLMEQPSGLPNGIMNTIHTNGDNGVA</sequence>
<evidence type="ECO:0000313" key="2">
    <source>
        <dbReference type="Proteomes" id="UP001172386"/>
    </source>
</evidence>
<dbReference type="Proteomes" id="UP001172386">
    <property type="component" value="Unassembled WGS sequence"/>
</dbReference>
<gene>
    <name evidence="1" type="ORF">H2198_008764</name>
</gene>
<name>A0ACC2ZWR1_9EURO</name>